<evidence type="ECO:0000313" key="4">
    <source>
        <dbReference type="Proteomes" id="UP000335636"/>
    </source>
</evidence>
<dbReference type="AlphaFoldDB" id="A0A5E4A7S8"/>
<protein>
    <submittedName>
        <fullName evidence="3">Uncharacterized protein</fullName>
    </submittedName>
</protein>
<feature type="compositionally biased region" description="Acidic residues" evidence="1">
    <location>
        <begin position="80"/>
        <end position="91"/>
    </location>
</feature>
<evidence type="ECO:0000256" key="1">
    <source>
        <dbReference type="SAM" id="MobiDB-lite"/>
    </source>
</evidence>
<feature type="region of interest" description="Disordered" evidence="1">
    <location>
        <begin position="73"/>
        <end position="103"/>
    </location>
</feature>
<evidence type="ECO:0000313" key="3">
    <source>
        <dbReference type="EMBL" id="VTJ53065.1"/>
    </source>
</evidence>
<dbReference type="EMBL" id="CABDUW010000025">
    <property type="protein sequence ID" value="VTJ53065.1"/>
    <property type="molecule type" value="Genomic_DNA"/>
</dbReference>
<proteinExistence type="predicted"/>
<reference evidence="3 4" key="1">
    <citation type="submission" date="2019-04" db="EMBL/GenBank/DDBJ databases">
        <authorList>
            <person name="Alioto T."/>
            <person name="Alioto T."/>
        </authorList>
    </citation>
    <scope>NUCLEOTIDE SEQUENCE [LARGE SCALE GENOMIC DNA]</scope>
</reference>
<accession>A0A5E4A7S8</accession>
<feature type="region of interest" description="Disordered" evidence="1">
    <location>
        <begin position="121"/>
        <end position="154"/>
    </location>
</feature>
<name>A0A5E4A7S8_MARMO</name>
<keyword evidence="4" id="KW-1185">Reference proteome</keyword>
<dbReference type="Proteomes" id="UP000662637">
    <property type="component" value="Unassembled WGS sequence"/>
</dbReference>
<organism evidence="3 4">
    <name type="scientific">Marmota monax</name>
    <name type="common">Woodchuck</name>
    <dbReference type="NCBI Taxonomy" id="9995"/>
    <lineage>
        <taxon>Eukaryota</taxon>
        <taxon>Metazoa</taxon>
        <taxon>Chordata</taxon>
        <taxon>Craniata</taxon>
        <taxon>Vertebrata</taxon>
        <taxon>Euteleostomi</taxon>
        <taxon>Mammalia</taxon>
        <taxon>Eutheria</taxon>
        <taxon>Euarchontoglires</taxon>
        <taxon>Glires</taxon>
        <taxon>Rodentia</taxon>
        <taxon>Sciuromorpha</taxon>
        <taxon>Sciuridae</taxon>
        <taxon>Xerinae</taxon>
        <taxon>Marmotini</taxon>
        <taxon>Marmota</taxon>
    </lineage>
</organism>
<feature type="compositionally biased region" description="Low complexity" evidence="1">
    <location>
        <begin position="167"/>
        <end position="176"/>
    </location>
</feature>
<feature type="region of interest" description="Disordered" evidence="1">
    <location>
        <begin position="166"/>
        <end position="193"/>
    </location>
</feature>
<reference evidence="2" key="2">
    <citation type="submission" date="2020-08" db="EMBL/GenBank/DDBJ databases">
        <authorList>
            <person name="Shumante A."/>
            <person name="Zimin A.V."/>
            <person name="Puiu D."/>
            <person name="Salzberg S.L."/>
        </authorList>
    </citation>
    <scope>NUCLEOTIDE SEQUENCE</scope>
    <source>
        <strain evidence="2">WC2-LM</strain>
        <tissue evidence="2">Liver</tissue>
    </source>
</reference>
<dbReference type="EMBL" id="WJEC01008753">
    <property type="protein sequence ID" value="KAF7460705.1"/>
    <property type="molecule type" value="Genomic_DNA"/>
</dbReference>
<gene>
    <name evidence="2" type="ORF">GHT09_019086</name>
    <name evidence="3" type="ORF">MONAX_5E019553</name>
</gene>
<dbReference type="Proteomes" id="UP000335636">
    <property type="component" value="Unassembled WGS sequence"/>
</dbReference>
<sequence length="268" mass="29658">MKRTWRQRDAPNGVALGQLTSLFQGLRLGHPRTGQLPVLTGLCVPPMNRAVPEEFLAGGDPVPRGRTRRCLSAVESREQPEEEEKENEEEKEGQKKEGNGFHAVPLRRSGAFRAHSHTYDPFKRHSWEPGREFQDPLSRSRLQASECRGPQEAPLLQSQEELDTILGSQQQSGQSSHLGRDSCHPSAGSLDHSVTGMLSKSVSMSAINCHSERSDPDGHSSQYSATDLSKPWNQLEGNSGAWAGSSLRRTFSFLFLMTGKSKDVEQGR</sequence>
<feature type="compositionally biased region" description="Basic and acidic residues" evidence="1">
    <location>
        <begin position="121"/>
        <end position="134"/>
    </location>
</feature>
<evidence type="ECO:0000313" key="2">
    <source>
        <dbReference type="EMBL" id="KAF7460705.1"/>
    </source>
</evidence>